<evidence type="ECO:0000313" key="1">
    <source>
        <dbReference type="EMBL" id="CAJ0571066.1"/>
    </source>
</evidence>
<protein>
    <submittedName>
        <fullName evidence="1">Uncharacterized protein</fullName>
    </submittedName>
</protein>
<evidence type="ECO:0000313" key="2">
    <source>
        <dbReference type="Proteomes" id="UP001177023"/>
    </source>
</evidence>
<organism evidence="1 2">
    <name type="scientific">Mesorhabditis spiculigera</name>
    <dbReference type="NCBI Taxonomy" id="96644"/>
    <lineage>
        <taxon>Eukaryota</taxon>
        <taxon>Metazoa</taxon>
        <taxon>Ecdysozoa</taxon>
        <taxon>Nematoda</taxon>
        <taxon>Chromadorea</taxon>
        <taxon>Rhabditida</taxon>
        <taxon>Rhabditina</taxon>
        <taxon>Rhabditomorpha</taxon>
        <taxon>Rhabditoidea</taxon>
        <taxon>Rhabditidae</taxon>
        <taxon>Mesorhabditinae</taxon>
        <taxon>Mesorhabditis</taxon>
    </lineage>
</organism>
<dbReference type="EMBL" id="CATQJA010002531">
    <property type="protein sequence ID" value="CAJ0571066.1"/>
    <property type="molecule type" value="Genomic_DNA"/>
</dbReference>
<dbReference type="AlphaFoldDB" id="A0AA36CN24"/>
<gene>
    <name evidence="1" type="ORF">MSPICULIGERA_LOCUS9491</name>
</gene>
<comment type="caution">
    <text evidence="1">The sequence shown here is derived from an EMBL/GenBank/DDBJ whole genome shotgun (WGS) entry which is preliminary data.</text>
</comment>
<name>A0AA36CN24_9BILA</name>
<reference evidence="1" key="1">
    <citation type="submission" date="2023-06" db="EMBL/GenBank/DDBJ databases">
        <authorList>
            <person name="Delattre M."/>
        </authorList>
    </citation>
    <scope>NUCLEOTIDE SEQUENCE</scope>
    <source>
        <strain evidence="1">AF72</strain>
    </source>
</reference>
<feature type="non-terminal residue" evidence="1">
    <location>
        <position position="327"/>
    </location>
</feature>
<proteinExistence type="predicted"/>
<sequence length="327" mass="37534">MQDATGEVNDNQQIQDMLDRMASETMDFVAIQHQADDEAEELARLQTVYGELPEFWAMAPSSQEPDGTPLPDTSIEALLYTPVGLRPRIPIAVESQEQMSAVPCLSMEDLQVEWLSHHKVPRMGYHNRLSIKWLRDHSPRFCHREFFFEDPQNKEIIRVFVHTAIAVAEQSNPVTRGRYIAILSNYQLMSIISPILFVENGSPFSEILRSFLSEAAATKVVQYVWNFYQVCIPNNANLLGVAVHSLCFHTDLEDVVRRASSNVTRGAWQSLLHQVAEDADHYQQQHHTAINKCMQDILNAVGADLQRQIKQFSNRREHERQLLRDRK</sequence>
<dbReference type="Proteomes" id="UP001177023">
    <property type="component" value="Unassembled WGS sequence"/>
</dbReference>
<accession>A0AA36CN24</accession>
<keyword evidence="2" id="KW-1185">Reference proteome</keyword>